<evidence type="ECO:0000313" key="1">
    <source>
        <dbReference type="EMBL" id="PRQ45807.1"/>
    </source>
</evidence>
<organism evidence="1 2">
    <name type="scientific">Rosa chinensis</name>
    <name type="common">China rose</name>
    <dbReference type="NCBI Taxonomy" id="74649"/>
    <lineage>
        <taxon>Eukaryota</taxon>
        <taxon>Viridiplantae</taxon>
        <taxon>Streptophyta</taxon>
        <taxon>Embryophyta</taxon>
        <taxon>Tracheophyta</taxon>
        <taxon>Spermatophyta</taxon>
        <taxon>Magnoliopsida</taxon>
        <taxon>eudicotyledons</taxon>
        <taxon>Gunneridae</taxon>
        <taxon>Pentapetalae</taxon>
        <taxon>rosids</taxon>
        <taxon>fabids</taxon>
        <taxon>Rosales</taxon>
        <taxon>Rosaceae</taxon>
        <taxon>Rosoideae</taxon>
        <taxon>Rosoideae incertae sedis</taxon>
        <taxon>Rosa</taxon>
    </lineage>
</organism>
<protein>
    <submittedName>
        <fullName evidence="1">Uncharacterized protein</fullName>
    </submittedName>
</protein>
<comment type="caution">
    <text evidence="1">The sequence shown here is derived from an EMBL/GenBank/DDBJ whole genome shotgun (WGS) entry which is preliminary data.</text>
</comment>
<sequence length="73" mass="8232">MQFRLVYAVGDVKLSTPVSRLEATTSFKAMLNYLQPSVRRLSIHVVIYLDIHSTIAHCRLVVSVVSVSLMELK</sequence>
<dbReference type="Gramene" id="PRQ45807">
    <property type="protein sequence ID" value="PRQ45807"/>
    <property type="gene ID" value="RchiOBHm_Chr3g0495691"/>
</dbReference>
<proteinExistence type="predicted"/>
<evidence type="ECO:0000313" key="2">
    <source>
        <dbReference type="Proteomes" id="UP000238479"/>
    </source>
</evidence>
<dbReference type="Proteomes" id="UP000238479">
    <property type="component" value="Chromosome 3"/>
</dbReference>
<gene>
    <name evidence="1" type="ORF">RchiOBHm_Chr3g0495691</name>
</gene>
<reference evidence="1 2" key="1">
    <citation type="journal article" date="2018" name="Nat. Genet.">
        <title>The Rosa genome provides new insights in the design of modern roses.</title>
        <authorList>
            <person name="Bendahmane M."/>
        </authorList>
    </citation>
    <scope>NUCLEOTIDE SEQUENCE [LARGE SCALE GENOMIC DNA]</scope>
    <source>
        <strain evidence="2">cv. Old Blush</strain>
    </source>
</reference>
<dbReference type="EMBL" id="PDCK01000041">
    <property type="protein sequence ID" value="PRQ45807.1"/>
    <property type="molecule type" value="Genomic_DNA"/>
</dbReference>
<dbReference type="AlphaFoldDB" id="A0A2P6RHB3"/>
<name>A0A2P6RHB3_ROSCH</name>
<accession>A0A2P6RHB3</accession>
<keyword evidence="2" id="KW-1185">Reference proteome</keyword>